<dbReference type="RefSeq" id="WP_207128534.1">
    <property type="nucleotide sequence ID" value="NZ_BOPO01000128.1"/>
</dbReference>
<comment type="caution">
    <text evidence="8">The sequence shown here is derived from an EMBL/GenBank/DDBJ whole genome shotgun (WGS) entry which is preliminary data.</text>
</comment>
<dbReference type="Pfam" id="PF00589">
    <property type="entry name" value="Phage_integrase"/>
    <property type="match status" value="1"/>
</dbReference>
<keyword evidence="2 4" id="KW-0238">DNA-binding</keyword>
<dbReference type="InterPro" id="IPR010998">
    <property type="entry name" value="Integrase_recombinase_N"/>
</dbReference>
<evidence type="ECO:0000256" key="1">
    <source>
        <dbReference type="ARBA" id="ARBA00022908"/>
    </source>
</evidence>
<dbReference type="EMBL" id="BOPO01000128">
    <property type="protein sequence ID" value="GIL30949.1"/>
    <property type="molecule type" value="Genomic_DNA"/>
</dbReference>
<dbReference type="AlphaFoldDB" id="A0A8J4AHT2"/>
<reference evidence="9" key="1">
    <citation type="journal article" date="2021" name="Int. J. Syst. Evol. Microbiol.">
        <title>Actinocatenispora comari sp. nov., an endophytic actinomycete isolated from aerial parts of Comarum salesowianum.</title>
        <authorList>
            <person name="Oyunbileg N."/>
            <person name="Iizaka Y."/>
            <person name="Hamada M."/>
            <person name="Davaapurev B.O."/>
            <person name="Fukumoto A."/>
            <person name="Tsetseg B."/>
            <person name="Kato F."/>
            <person name="Tamura T."/>
            <person name="Batkhuu J."/>
            <person name="Anzai Y."/>
        </authorList>
    </citation>
    <scope>NUCLEOTIDE SEQUENCE [LARGE SCALE GENOMIC DNA]</scope>
    <source>
        <strain evidence="9">NUM-2625</strain>
    </source>
</reference>
<proteinExistence type="predicted"/>
<gene>
    <name evidence="8" type="ORF">NUM_62030</name>
</gene>
<protein>
    <recommendedName>
        <fullName evidence="10">Site-specific integrase</fullName>
    </recommendedName>
</protein>
<evidence type="ECO:0000256" key="2">
    <source>
        <dbReference type="ARBA" id="ARBA00023125"/>
    </source>
</evidence>
<evidence type="ECO:0000313" key="9">
    <source>
        <dbReference type="Proteomes" id="UP000614996"/>
    </source>
</evidence>
<dbReference type="PANTHER" id="PTHR30349:SF91">
    <property type="entry name" value="INTA PROTEIN"/>
    <property type="match status" value="1"/>
</dbReference>
<dbReference type="PROSITE" id="PS51900">
    <property type="entry name" value="CB"/>
    <property type="match status" value="1"/>
</dbReference>
<dbReference type="GO" id="GO:0006310">
    <property type="term" value="P:DNA recombination"/>
    <property type="evidence" value="ECO:0007669"/>
    <property type="project" value="UniProtKB-KW"/>
</dbReference>
<dbReference type="Gene3D" id="1.10.150.130">
    <property type="match status" value="1"/>
</dbReference>
<dbReference type="SUPFAM" id="SSF56349">
    <property type="entry name" value="DNA breaking-rejoining enzymes"/>
    <property type="match status" value="1"/>
</dbReference>
<organism evidence="8 9">
    <name type="scientific">Actinocatenispora comari</name>
    <dbReference type="NCBI Taxonomy" id="2807577"/>
    <lineage>
        <taxon>Bacteria</taxon>
        <taxon>Bacillati</taxon>
        <taxon>Actinomycetota</taxon>
        <taxon>Actinomycetes</taxon>
        <taxon>Micromonosporales</taxon>
        <taxon>Micromonosporaceae</taxon>
        <taxon>Actinocatenispora</taxon>
    </lineage>
</organism>
<accession>A0A8J4AHT2</accession>
<evidence type="ECO:0000259" key="6">
    <source>
        <dbReference type="PROSITE" id="PS51898"/>
    </source>
</evidence>
<feature type="domain" description="Core-binding (CB)" evidence="7">
    <location>
        <begin position="37"/>
        <end position="142"/>
    </location>
</feature>
<sequence>MNDRIDQRRGCQATTRRTPPTDIQFRAQPPADIDKIPTVAEWLSEWMTRRERQLRHNTAASYRGHIRNHLIPHLGRLRLDELRRQHVMDMFDAIEDGNHLISQLAGSSDPLDRAQVRGQRVTNAATMHRIRATLRAALNAAIVEGWLTSNPATLLDMPDSGRPTPMLWTEPRVREWQSTGRVPSPVMVWTGAQLGAFLDSIAEERLYALFHVMAYLGLRRGEACGLLDADIDLDENSIHVRSQLVEHGGIPTLTGPISRASDTKVPIADRTAAAIDRYRALRAAERAAAGDAWTDTGLLFVNPDGTALHPSRITAAFATYLRRAELPPIQLRDLRRGTATLALAAGIDLRTVTAILRHSSIAVTGLYSSVTAELAHKDAQRIKDAVPRRAAIRGDR</sequence>
<dbReference type="InterPro" id="IPR004107">
    <property type="entry name" value="Integrase_SAM-like_N"/>
</dbReference>
<name>A0A8J4AHT2_9ACTN</name>
<evidence type="ECO:0000256" key="3">
    <source>
        <dbReference type="ARBA" id="ARBA00023172"/>
    </source>
</evidence>
<feature type="region of interest" description="Disordered" evidence="5">
    <location>
        <begin position="1"/>
        <end position="27"/>
    </location>
</feature>
<dbReference type="Proteomes" id="UP000614996">
    <property type="component" value="Unassembled WGS sequence"/>
</dbReference>
<evidence type="ECO:0000256" key="4">
    <source>
        <dbReference type="PROSITE-ProRule" id="PRU01248"/>
    </source>
</evidence>
<dbReference type="GO" id="GO:0015074">
    <property type="term" value="P:DNA integration"/>
    <property type="evidence" value="ECO:0007669"/>
    <property type="project" value="UniProtKB-KW"/>
</dbReference>
<dbReference type="CDD" id="cd01189">
    <property type="entry name" value="INT_ICEBs1_C_like"/>
    <property type="match status" value="1"/>
</dbReference>
<feature type="domain" description="Tyr recombinase" evidence="6">
    <location>
        <begin position="181"/>
        <end position="380"/>
    </location>
</feature>
<dbReference type="PANTHER" id="PTHR30349">
    <property type="entry name" value="PHAGE INTEGRASE-RELATED"/>
    <property type="match status" value="1"/>
</dbReference>
<keyword evidence="1" id="KW-0229">DNA integration</keyword>
<evidence type="ECO:0000256" key="5">
    <source>
        <dbReference type="SAM" id="MobiDB-lite"/>
    </source>
</evidence>
<keyword evidence="9" id="KW-1185">Reference proteome</keyword>
<dbReference type="PROSITE" id="PS51898">
    <property type="entry name" value="TYR_RECOMBINASE"/>
    <property type="match status" value="1"/>
</dbReference>
<dbReference type="InterPro" id="IPR002104">
    <property type="entry name" value="Integrase_catalytic"/>
</dbReference>
<dbReference type="InterPro" id="IPR050090">
    <property type="entry name" value="Tyrosine_recombinase_XerCD"/>
</dbReference>
<evidence type="ECO:0008006" key="10">
    <source>
        <dbReference type="Google" id="ProtNLM"/>
    </source>
</evidence>
<dbReference type="InterPro" id="IPR011010">
    <property type="entry name" value="DNA_brk_join_enz"/>
</dbReference>
<dbReference type="GO" id="GO:0003677">
    <property type="term" value="F:DNA binding"/>
    <property type="evidence" value="ECO:0007669"/>
    <property type="project" value="UniProtKB-UniRule"/>
</dbReference>
<dbReference type="Pfam" id="PF14659">
    <property type="entry name" value="Phage_int_SAM_3"/>
    <property type="match status" value="1"/>
</dbReference>
<evidence type="ECO:0000313" key="8">
    <source>
        <dbReference type="EMBL" id="GIL30949.1"/>
    </source>
</evidence>
<dbReference type="InterPro" id="IPR044068">
    <property type="entry name" value="CB"/>
</dbReference>
<dbReference type="InterPro" id="IPR013762">
    <property type="entry name" value="Integrase-like_cat_sf"/>
</dbReference>
<evidence type="ECO:0000259" key="7">
    <source>
        <dbReference type="PROSITE" id="PS51900"/>
    </source>
</evidence>
<keyword evidence="3" id="KW-0233">DNA recombination</keyword>
<dbReference type="Gene3D" id="1.10.443.10">
    <property type="entry name" value="Intergrase catalytic core"/>
    <property type="match status" value="1"/>
</dbReference>